<reference evidence="2" key="1">
    <citation type="journal article" date="2014" name="Proc. Natl. Acad. Sci. U.S.A.">
        <title>Extensive sampling of basidiomycete genomes demonstrates inadequacy of the white-rot/brown-rot paradigm for wood decay fungi.</title>
        <authorList>
            <person name="Riley R."/>
            <person name="Salamov A.A."/>
            <person name="Brown D.W."/>
            <person name="Nagy L.G."/>
            <person name="Floudas D."/>
            <person name="Held B.W."/>
            <person name="Levasseur A."/>
            <person name="Lombard V."/>
            <person name="Morin E."/>
            <person name="Otillar R."/>
            <person name="Lindquist E.A."/>
            <person name="Sun H."/>
            <person name="LaButti K.M."/>
            <person name="Schmutz J."/>
            <person name="Jabbour D."/>
            <person name="Luo H."/>
            <person name="Baker S.E."/>
            <person name="Pisabarro A.G."/>
            <person name="Walton J.D."/>
            <person name="Blanchette R.A."/>
            <person name="Henrissat B."/>
            <person name="Martin F."/>
            <person name="Cullen D."/>
            <person name="Hibbett D.S."/>
            <person name="Grigoriev I.V."/>
        </authorList>
    </citation>
    <scope>NUCLEOTIDE SEQUENCE [LARGE SCALE GENOMIC DNA]</scope>
    <source>
        <strain evidence="2">CBS 339.88</strain>
    </source>
</reference>
<dbReference type="Proteomes" id="UP000027222">
    <property type="component" value="Unassembled WGS sequence"/>
</dbReference>
<dbReference type="STRING" id="685588.A0A067SR97"/>
<sequence length="532" mass="60342">MTSQNYATVLPVEIWRECFMLLGVTEHKKLAKTCRFFHDVCLAFIFKSITLSSQIAFYKYSAPQEITRQLEKLTNDIGLFTKLAMSPQYAPHVRKCTLRYSLRLSTSTVKDVAKLAKDAYESFIQAFVKCIPRLVNVQEIAIGCMKKMDKRVLAVLATLPHVEKLSLTSVRFGVHQLKSQIKVKKLWIRNSMSDANPNKAAKRLELFSAEHLQELSVSSRAYAPKIFLALTNQGPLKNLVCLAFDLNSTNLDVLYPFLAMCPNIESIRVDFGSYNEVKHIAFPSLPRSTIPLLRSFSGQDSIAKIFLPGRPVKKVSLVQFRRHNDRDCSEMKDMMPYFLRSTGPVIDLAVASLMCTPELMALLAAHLPDLTRLKLGLSCLKVFPAENPHRHQLEQVKATELVAHDPGSVASHSSDVMLPVYAHAVYMTLLHWTAHKRIVLPRSLETLHLVDEFSFMSFQLESDLDDDSTDRNTQEGSYTFAMAESIFDAVSLQYPALQRLIVGSVEDGMEWYKSAMGKWELLTNRQYGRYFI</sequence>
<evidence type="ECO:0000313" key="2">
    <source>
        <dbReference type="Proteomes" id="UP000027222"/>
    </source>
</evidence>
<dbReference type="OrthoDB" id="3058282at2759"/>
<name>A0A067SR97_GALM3</name>
<dbReference type="Gene3D" id="3.80.10.10">
    <property type="entry name" value="Ribonuclease Inhibitor"/>
    <property type="match status" value="1"/>
</dbReference>
<dbReference type="HOGENOM" id="CLU_041169_0_0_1"/>
<dbReference type="InterPro" id="IPR032675">
    <property type="entry name" value="LRR_dom_sf"/>
</dbReference>
<evidence type="ECO:0008006" key="3">
    <source>
        <dbReference type="Google" id="ProtNLM"/>
    </source>
</evidence>
<dbReference type="SUPFAM" id="SSF52047">
    <property type="entry name" value="RNI-like"/>
    <property type="match status" value="1"/>
</dbReference>
<dbReference type="EMBL" id="KL142403">
    <property type="protein sequence ID" value="KDR69323.1"/>
    <property type="molecule type" value="Genomic_DNA"/>
</dbReference>
<keyword evidence="2" id="KW-1185">Reference proteome</keyword>
<proteinExistence type="predicted"/>
<gene>
    <name evidence="1" type="ORF">GALMADRAFT_145699</name>
</gene>
<protein>
    <recommendedName>
        <fullName evidence="3">F-box domain-containing protein</fullName>
    </recommendedName>
</protein>
<evidence type="ECO:0000313" key="1">
    <source>
        <dbReference type="EMBL" id="KDR69323.1"/>
    </source>
</evidence>
<organism evidence="1 2">
    <name type="scientific">Galerina marginata (strain CBS 339.88)</name>
    <dbReference type="NCBI Taxonomy" id="685588"/>
    <lineage>
        <taxon>Eukaryota</taxon>
        <taxon>Fungi</taxon>
        <taxon>Dikarya</taxon>
        <taxon>Basidiomycota</taxon>
        <taxon>Agaricomycotina</taxon>
        <taxon>Agaricomycetes</taxon>
        <taxon>Agaricomycetidae</taxon>
        <taxon>Agaricales</taxon>
        <taxon>Agaricineae</taxon>
        <taxon>Strophariaceae</taxon>
        <taxon>Galerina</taxon>
    </lineage>
</organism>
<dbReference type="AlphaFoldDB" id="A0A067SR97"/>
<accession>A0A067SR97</accession>